<dbReference type="GO" id="GO:0016740">
    <property type="term" value="F:transferase activity"/>
    <property type="evidence" value="ECO:0007669"/>
    <property type="project" value="UniProtKB-KW"/>
</dbReference>
<dbReference type="SUPFAM" id="SSF56112">
    <property type="entry name" value="Protein kinase-like (PK-like)"/>
    <property type="match status" value="1"/>
</dbReference>
<proteinExistence type="predicted"/>
<gene>
    <name evidence="2" type="ORF">FXF65_41965</name>
</gene>
<dbReference type="InterPro" id="IPR002575">
    <property type="entry name" value="Aminoglycoside_PTrfase"/>
</dbReference>
<evidence type="ECO:0000313" key="2">
    <source>
        <dbReference type="EMBL" id="TYC07577.1"/>
    </source>
</evidence>
<keyword evidence="2" id="KW-0808">Transferase</keyword>
<dbReference type="InterPro" id="IPR011009">
    <property type="entry name" value="Kinase-like_dom_sf"/>
</dbReference>
<dbReference type="EMBL" id="VSFF01000021">
    <property type="protein sequence ID" value="TYC07577.1"/>
    <property type="molecule type" value="Genomic_DNA"/>
</dbReference>
<comment type="caution">
    <text evidence="2">The sequence shown here is derived from an EMBL/GenBank/DDBJ whole genome shotgun (WGS) entry which is preliminary data.</text>
</comment>
<evidence type="ECO:0000313" key="3">
    <source>
        <dbReference type="Proteomes" id="UP000322634"/>
    </source>
</evidence>
<name>A0A5D0TP46_9ACTN</name>
<feature type="domain" description="Aminoglycoside phosphotransferase" evidence="1">
    <location>
        <begin position="107"/>
        <end position="304"/>
    </location>
</feature>
<reference evidence="2 3" key="1">
    <citation type="submission" date="2019-08" db="EMBL/GenBank/DDBJ databases">
        <title>Actinomadura sp. nov. CYP1-5 isolated from mountain soil.</title>
        <authorList>
            <person name="Songsumanus A."/>
            <person name="Kuncharoen N."/>
            <person name="Kudo T."/>
            <person name="Yuki M."/>
            <person name="Igarashi Y."/>
            <person name="Tanasupawat S."/>
        </authorList>
    </citation>
    <scope>NUCLEOTIDE SEQUENCE [LARGE SCALE GENOMIC DNA]</scope>
    <source>
        <strain evidence="2 3">GKU157</strain>
    </source>
</reference>
<protein>
    <submittedName>
        <fullName evidence="2">Aminoglycoside phosphotransferase family protein</fullName>
    </submittedName>
</protein>
<dbReference type="Gene3D" id="1.10.510.10">
    <property type="entry name" value="Transferase(Phosphotransferase) domain 1"/>
    <property type="match status" value="1"/>
</dbReference>
<sequence length="362" mass="38840">MKPPAWSPASPPSWSGPNCKATPGTGALVGLGRSSIPTVWAGGASARVPVGQVPPCPLRWEDSTVLDDRCAALCAAERAGLCAAERAGLGAEGVRLVSRGSRLVWHAPAGDAAITVTRPGTTTLEQVSHEIRLTERLRKAGVNTPRILAGPIRACGRFAFVTQWVERAPTTPHAQSWPLIAEQAARFPGAGAGADGVQPVRMPEVPVSTWRDRLGSDMGEAFADRWDNARQVLGELLGHCEPVVCHDDQHPDNALIDRQGRCWLLDLELVAAAPPERDPASLVVLNRRFGDPSDPEALLTYWPALDPQRLSVCARVREVLIVGRLLLRGTQDAVTEGTRRAQGLFGHGPPWHHLAPLPAHRS</sequence>
<dbReference type="Pfam" id="PF01636">
    <property type="entry name" value="APH"/>
    <property type="match status" value="1"/>
</dbReference>
<accession>A0A5D0TP46</accession>
<evidence type="ECO:0000259" key="1">
    <source>
        <dbReference type="Pfam" id="PF01636"/>
    </source>
</evidence>
<dbReference type="OrthoDB" id="30633at2"/>
<keyword evidence="3" id="KW-1185">Reference proteome</keyword>
<dbReference type="Proteomes" id="UP000322634">
    <property type="component" value="Unassembled WGS sequence"/>
</dbReference>
<dbReference type="AlphaFoldDB" id="A0A5D0TP46"/>
<organism evidence="2 3">
    <name type="scientific">Actinomadura syzygii</name>
    <dbReference type="NCBI Taxonomy" id="1427538"/>
    <lineage>
        <taxon>Bacteria</taxon>
        <taxon>Bacillati</taxon>
        <taxon>Actinomycetota</taxon>
        <taxon>Actinomycetes</taxon>
        <taxon>Streptosporangiales</taxon>
        <taxon>Thermomonosporaceae</taxon>
        <taxon>Actinomadura</taxon>
    </lineage>
</organism>